<protein>
    <submittedName>
        <fullName evidence="6">Rieske (2Fe-2S) protein</fullName>
    </submittedName>
</protein>
<organism evidence="6 7">
    <name type="scientific">Halobium palmae</name>
    <dbReference type="NCBI Taxonomy" id="1776492"/>
    <lineage>
        <taxon>Archaea</taxon>
        <taxon>Methanobacteriati</taxon>
        <taxon>Methanobacteriota</taxon>
        <taxon>Stenosarchaea group</taxon>
        <taxon>Halobacteria</taxon>
        <taxon>Halobacteriales</taxon>
        <taxon>Haloferacaceae</taxon>
        <taxon>Halobium</taxon>
    </lineage>
</organism>
<dbReference type="PANTHER" id="PTHR21496">
    <property type="entry name" value="FERREDOXIN-RELATED"/>
    <property type="match status" value="1"/>
</dbReference>
<keyword evidence="7" id="KW-1185">Reference proteome</keyword>
<accession>A0ABD5RYU3</accession>
<dbReference type="Gene3D" id="2.102.10.10">
    <property type="entry name" value="Rieske [2Fe-2S] iron-sulphur domain"/>
    <property type="match status" value="1"/>
</dbReference>
<comment type="caution">
    <text evidence="6">The sequence shown here is derived from an EMBL/GenBank/DDBJ whole genome shotgun (WGS) entry which is preliminary data.</text>
</comment>
<reference evidence="6 7" key="1">
    <citation type="journal article" date="2019" name="Int. J. Syst. Evol. Microbiol.">
        <title>The Global Catalogue of Microorganisms (GCM) 10K type strain sequencing project: providing services to taxonomists for standard genome sequencing and annotation.</title>
        <authorList>
            <consortium name="The Broad Institute Genomics Platform"/>
            <consortium name="The Broad Institute Genome Sequencing Center for Infectious Disease"/>
            <person name="Wu L."/>
            <person name="Ma J."/>
        </authorList>
    </citation>
    <scope>NUCLEOTIDE SEQUENCE [LARGE SCALE GENOMIC DNA]</scope>
    <source>
        <strain evidence="6 7">NBRC 111368</strain>
    </source>
</reference>
<keyword evidence="3" id="KW-0408">Iron</keyword>
<proteinExistence type="predicted"/>
<evidence type="ECO:0000313" key="6">
    <source>
        <dbReference type="EMBL" id="MFC6724589.1"/>
    </source>
</evidence>
<dbReference type="SUPFAM" id="SSF50022">
    <property type="entry name" value="ISP domain"/>
    <property type="match status" value="1"/>
</dbReference>
<evidence type="ECO:0000313" key="7">
    <source>
        <dbReference type="Proteomes" id="UP001596328"/>
    </source>
</evidence>
<gene>
    <name evidence="6" type="ORF">ACFQE1_09420</name>
</gene>
<evidence type="ECO:0000256" key="2">
    <source>
        <dbReference type="ARBA" id="ARBA00022723"/>
    </source>
</evidence>
<sequence>MAEHAVVGAEELAPGEHLVVELEGREIGVYNVDGDYYAYTNWCAHQSGPICEGSTSGLLEAEFDRETMRTTTSYGREGEIVACPWHGWEFDLVTGECHSRPGVKLISHEVRVEDGTLVVSV</sequence>
<dbReference type="PANTHER" id="PTHR21496:SF23">
    <property type="entry name" value="3-PHENYLPROPIONATE_CINNAMIC ACID DIOXYGENASE FERREDOXIN SUBUNIT"/>
    <property type="match status" value="1"/>
</dbReference>
<dbReference type="Proteomes" id="UP001596328">
    <property type="component" value="Unassembled WGS sequence"/>
</dbReference>
<keyword evidence="1" id="KW-0001">2Fe-2S</keyword>
<dbReference type="Pfam" id="PF00355">
    <property type="entry name" value="Rieske"/>
    <property type="match status" value="1"/>
</dbReference>
<dbReference type="InterPro" id="IPR017941">
    <property type="entry name" value="Rieske_2Fe-2S"/>
</dbReference>
<dbReference type="InterPro" id="IPR036922">
    <property type="entry name" value="Rieske_2Fe-2S_sf"/>
</dbReference>
<name>A0ABD5RYU3_9EURY</name>
<keyword evidence="4" id="KW-0411">Iron-sulfur</keyword>
<evidence type="ECO:0000256" key="1">
    <source>
        <dbReference type="ARBA" id="ARBA00022714"/>
    </source>
</evidence>
<dbReference type="GO" id="GO:0046872">
    <property type="term" value="F:metal ion binding"/>
    <property type="evidence" value="ECO:0007669"/>
    <property type="project" value="UniProtKB-KW"/>
</dbReference>
<dbReference type="AlphaFoldDB" id="A0ABD5RYU3"/>
<keyword evidence="2" id="KW-0479">Metal-binding</keyword>
<dbReference type="EMBL" id="JBHSWU010000222">
    <property type="protein sequence ID" value="MFC6724589.1"/>
    <property type="molecule type" value="Genomic_DNA"/>
</dbReference>
<evidence type="ECO:0000259" key="5">
    <source>
        <dbReference type="PROSITE" id="PS51296"/>
    </source>
</evidence>
<evidence type="ECO:0000256" key="3">
    <source>
        <dbReference type="ARBA" id="ARBA00023004"/>
    </source>
</evidence>
<dbReference type="PROSITE" id="PS51296">
    <property type="entry name" value="RIESKE"/>
    <property type="match status" value="1"/>
</dbReference>
<feature type="domain" description="Rieske" evidence="5">
    <location>
        <begin position="4"/>
        <end position="119"/>
    </location>
</feature>
<evidence type="ECO:0000256" key="4">
    <source>
        <dbReference type="ARBA" id="ARBA00023014"/>
    </source>
</evidence>
<dbReference type="GO" id="GO:0051537">
    <property type="term" value="F:2 iron, 2 sulfur cluster binding"/>
    <property type="evidence" value="ECO:0007669"/>
    <property type="project" value="UniProtKB-KW"/>
</dbReference>